<keyword evidence="4" id="KW-1185">Reference proteome</keyword>
<feature type="domain" description="YdbS-like PH" evidence="2">
    <location>
        <begin position="80"/>
        <end position="157"/>
    </location>
</feature>
<feature type="transmembrane region" description="Helical" evidence="1">
    <location>
        <begin position="52"/>
        <end position="75"/>
    </location>
</feature>
<evidence type="ECO:0000259" key="2">
    <source>
        <dbReference type="Pfam" id="PF03703"/>
    </source>
</evidence>
<dbReference type="PANTHER" id="PTHR34473:SF3">
    <property type="entry name" value="TRANSMEMBRANE PROTEIN-RELATED"/>
    <property type="match status" value="1"/>
</dbReference>
<organism evidence="3 4">
    <name type="scientific">Aeromicrobium flavum</name>
    <dbReference type="NCBI Taxonomy" id="416568"/>
    <lineage>
        <taxon>Bacteria</taxon>
        <taxon>Bacillati</taxon>
        <taxon>Actinomycetota</taxon>
        <taxon>Actinomycetes</taxon>
        <taxon>Propionibacteriales</taxon>
        <taxon>Nocardioidaceae</taxon>
        <taxon>Aeromicrobium</taxon>
    </lineage>
</organism>
<dbReference type="PANTHER" id="PTHR34473">
    <property type="entry name" value="UPF0699 TRANSMEMBRANE PROTEIN YDBS"/>
    <property type="match status" value="1"/>
</dbReference>
<gene>
    <name evidence="3" type="ORF">AFL01nite_05080</name>
</gene>
<accession>A0A512HRU8</accession>
<evidence type="ECO:0000313" key="4">
    <source>
        <dbReference type="Proteomes" id="UP000321769"/>
    </source>
</evidence>
<comment type="caution">
    <text evidence="3">The sequence shown here is derived from an EMBL/GenBank/DDBJ whole genome shotgun (WGS) entry which is preliminary data.</text>
</comment>
<evidence type="ECO:0000256" key="1">
    <source>
        <dbReference type="SAM" id="Phobius"/>
    </source>
</evidence>
<dbReference type="AlphaFoldDB" id="A0A512HRU8"/>
<sequence>MREDLFTSPAGVWTPISPRLATARGLVGSACGLFLVLVSLVLWLQLADLVDGWAWLLWLPGALGLALTAWVWWWAPRNRRSWGYAEDEDDFVVRGGIMFRRLVVVPYGRMQFVDVQSGPLARALGFGTVTLHTASTATAAAIPGVPLDEATRLRDRLTDLGEGHGAGV</sequence>
<keyword evidence="1" id="KW-0472">Membrane</keyword>
<name>A0A512HRU8_9ACTN</name>
<keyword evidence="1" id="KW-0812">Transmembrane</keyword>
<proteinExistence type="predicted"/>
<dbReference type="InterPro" id="IPR005182">
    <property type="entry name" value="YdbS-like_PH"/>
</dbReference>
<dbReference type="EMBL" id="BJZQ01000001">
    <property type="protein sequence ID" value="GEO88181.1"/>
    <property type="molecule type" value="Genomic_DNA"/>
</dbReference>
<dbReference type="Proteomes" id="UP000321769">
    <property type="component" value="Unassembled WGS sequence"/>
</dbReference>
<dbReference type="OrthoDB" id="7364633at2"/>
<protein>
    <recommendedName>
        <fullName evidence="2">YdbS-like PH domain-containing protein</fullName>
    </recommendedName>
</protein>
<feature type="transmembrane region" description="Helical" evidence="1">
    <location>
        <begin position="26"/>
        <end position="46"/>
    </location>
</feature>
<keyword evidence="1" id="KW-1133">Transmembrane helix</keyword>
<reference evidence="3 4" key="1">
    <citation type="submission" date="2019-07" db="EMBL/GenBank/DDBJ databases">
        <title>Whole genome shotgun sequence of Aeromicrobium flavum NBRC 107625.</title>
        <authorList>
            <person name="Hosoyama A."/>
            <person name="Uohara A."/>
            <person name="Ohji S."/>
            <person name="Ichikawa N."/>
        </authorList>
    </citation>
    <scope>NUCLEOTIDE SEQUENCE [LARGE SCALE GENOMIC DNA]</scope>
    <source>
        <strain evidence="3 4">NBRC 107625</strain>
    </source>
</reference>
<dbReference type="RefSeq" id="WP_146825500.1">
    <property type="nucleotide sequence ID" value="NZ_BAAAYQ010000001.1"/>
</dbReference>
<evidence type="ECO:0000313" key="3">
    <source>
        <dbReference type="EMBL" id="GEO88181.1"/>
    </source>
</evidence>
<dbReference type="Pfam" id="PF03703">
    <property type="entry name" value="bPH_2"/>
    <property type="match status" value="1"/>
</dbReference>